<evidence type="ECO:0000256" key="11">
    <source>
        <dbReference type="RuleBase" id="RU000679"/>
    </source>
</evidence>
<dbReference type="Gene3D" id="1.10.287.770">
    <property type="entry name" value="YojJ-like"/>
    <property type="match status" value="1"/>
</dbReference>
<dbReference type="PANTHER" id="PTHR11690:SF248">
    <property type="entry name" value="PICKPOCKET 17, ISOFORM A"/>
    <property type="match status" value="1"/>
</dbReference>
<evidence type="ECO:0000256" key="2">
    <source>
        <dbReference type="ARBA" id="ARBA00022448"/>
    </source>
</evidence>
<sequence length="577" mass="66064">MRSTKPIRTQRTLSRQPEGCKKHSFIFQNSEDGESSPTLKERYEIFMNETSFTALTKIHKASSICKKFIWIILVLAMLIWLSIQCFWLLEKFFNYPVDVKIEMVSVPRMEFPSVTICNRNPLKKSKVKDSPFMEVWKSFEIKEDNSMYDKAVERFRERQNMDSGEFKDQDEFLASTVQTNGTTGNNTSTNSTKTVLSMMEENNFNMWDALDDKSMEQQYYKGGSQECSAMFAYSSIASTMTDAEIKKYGHSEKDLLMSCRWNGNPCSPKNFTYVYNVKYGNCYTFNHFNNGLPALETNYPGPLLGLVLEFNIEQKEYIPVLAPDSGLRVMIHERGSYPFLEDDGFLISPGFLTSVGISKTKISRLPAPHGKCSSHADFDDLYMKQYNVSYGKRSCLKSCYQEKFLTKCSCVVPWYKMPPNSKLCNYTDEDVSECLYDTMADLETCDEECPSPCLEYKYGETISMAEWPSDAYSNYLEKRIKTTHVDFMDKKVDLSSNLAKLEVFYRELVYENIDSQKGYESQNLISDIGGQLGLWLGLSAITVGELMEFFAAIGKAMTASAVKRKQTGPVKTPVEKF</sequence>
<dbReference type="PANTHER" id="PTHR11690">
    <property type="entry name" value="AMILORIDE-SENSITIVE SODIUM CHANNEL-RELATED"/>
    <property type="match status" value="1"/>
</dbReference>
<evidence type="ECO:0000256" key="4">
    <source>
        <dbReference type="ARBA" id="ARBA00022692"/>
    </source>
</evidence>
<keyword evidence="9 11" id="KW-0739">Sodium transport</keyword>
<comment type="subcellular location">
    <subcellularLocation>
        <location evidence="1">Membrane</location>
        <topology evidence="1">Multi-pass membrane protein</topology>
    </subcellularLocation>
</comment>
<evidence type="ECO:0000256" key="6">
    <source>
        <dbReference type="ARBA" id="ARBA00023053"/>
    </source>
</evidence>
<accession>A0ABQ9ELV1</accession>
<evidence type="ECO:0000313" key="13">
    <source>
        <dbReference type="EMBL" id="KAJ8304243.1"/>
    </source>
</evidence>
<dbReference type="PRINTS" id="PR01078">
    <property type="entry name" value="AMINACHANNEL"/>
</dbReference>
<keyword evidence="5 12" id="KW-1133">Transmembrane helix</keyword>
<keyword evidence="6" id="KW-0915">Sodium</keyword>
<dbReference type="EMBL" id="JARBDR010000903">
    <property type="protein sequence ID" value="KAJ8304243.1"/>
    <property type="molecule type" value="Genomic_DNA"/>
</dbReference>
<feature type="transmembrane region" description="Helical" evidence="12">
    <location>
        <begin position="68"/>
        <end position="89"/>
    </location>
</feature>
<dbReference type="Pfam" id="PF00858">
    <property type="entry name" value="ASC"/>
    <property type="match status" value="1"/>
</dbReference>
<protein>
    <submittedName>
        <fullName evidence="13">Uncharacterized protein</fullName>
    </submittedName>
</protein>
<evidence type="ECO:0000256" key="7">
    <source>
        <dbReference type="ARBA" id="ARBA00023065"/>
    </source>
</evidence>
<keyword evidence="4 11" id="KW-0812">Transmembrane</keyword>
<evidence type="ECO:0000256" key="1">
    <source>
        <dbReference type="ARBA" id="ARBA00004141"/>
    </source>
</evidence>
<keyword evidence="8 12" id="KW-0472">Membrane</keyword>
<evidence type="ECO:0000256" key="3">
    <source>
        <dbReference type="ARBA" id="ARBA00022461"/>
    </source>
</evidence>
<proteinExistence type="inferred from homology"/>
<reference evidence="13 14" key="1">
    <citation type="submission" date="2022-12" db="EMBL/GenBank/DDBJ databases">
        <title>Chromosome-level genome of Tegillarca granosa.</title>
        <authorList>
            <person name="Kim J."/>
        </authorList>
    </citation>
    <scope>NUCLEOTIDE SEQUENCE [LARGE SCALE GENOMIC DNA]</scope>
    <source>
        <strain evidence="13">Teg-2019</strain>
        <tissue evidence="13">Adductor muscle</tissue>
    </source>
</reference>
<gene>
    <name evidence="13" type="ORF">KUTeg_017826</name>
</gene>
<keyword evidence="7 11" id="KW-0406">Ion transport</keyword>
<evidence type="ECO:0000313" key="14">
    <source>
        <dbReference type="Proteomes" id="UP001217089"/>
    </source>
</evidence>
<organism evidence="13 14">
    <name type="scientific">Tegillarca granosa</name>
    <name type="common">Malaysian cockle</name>
    <name type="synonym">Anadara granosa</name>
    <dbReference type="NCBI Taxonomy" id="220873"/>
    <lineage>
        <taxon>Eukaryota</taxon>
        <taxon>Metazoa</taxon>
        <taxon>Spiralia</taxon>
        <taxon>Lophotrochozoa</taxon>
        <taxon>Mollusca</taxon>
        <taxon>Bivalvia</taxon>
        <taxon>Autobranchia</taxon>
        <taxon>Pteriomorphia</taxon>
        <taxon>Arcoida</taxon>
        <taxon>Arcoidea</taxon>
        <taxon>Arcidae</taxon>
        <taxon>Tegillarca</taxon>
    </lineage>
</organism>
<dbReference type="Proteomes" id="UP001217089">
    <property type="component" value="Unassembled WGS sequence"/>
</dbReference>
<comment type="caution">
    <text evidence="13">The sequence shown here is derived from an EMBL/GenBank/DDBJ whole genome shotgun (WGS) entry which is preliminary data.</text>
</comment>
<evidence type="ECO:0000256" key="8">
    <source>
        <dbReference type="ARBA" id="ARBA00023136"/>
    </source>
</evidence>
<keyword evidence="14" id="KW-1185">Reference proteome</keyword>
<name>A0ABQ9ELV1_TEGGR</name>
<evidence type="ECO:0000256" key="9">
    <source>
        <dbReference type="ARBA" id="ARBA00023201"/>
    </source>
</evidence>
<keyword evidence="2 11" id="KW-0813">Transport</keyword>
<keyword evidence="3 11" id="KW-0894">Sodium channel</keyword>
<evidence type="ECO:0000256" key="10">
    <source>
        <dbReference type="ARBA" id="ARBA00023303"/>
    </source>
</evidence>
<keyword evidence="10 11" id="KW-0407">Ion channel</keyword>
<dbReference type="InterPro" id="IPR001873">
    <property type="entry name" value="ENaC"/>
</dbReference>
<evidence type="ECO:0000256" key="12">
    <source>
        <dbReference type="SAM" id="Phobius"/>
    </source>
</evidence>
<dbReference type="Gene3D" id="2.60.470.10">
    <property type="entry name" value="Acid-sensing ion channels like domains"/>
    <property type="match status" value="1"/>
</dbReference>
<evidence type="ECO:0000256" key="5">
    <source>
        <dbReference type="ARBA" id="ARBA00022989"/>
    </source>
</evidence>
<comment type="similarity">
    <text evidence="11">Belongs to the amiloride-sensitive sodium channel (TC 1.A.6) family.</text>
</comment>